<reference evidence="3" key="1">
    <citation type="journal article" date="2022" name="Int. J. Mol. Sci.">
        <title>Draft Genome of Tanacetum Coccineum: Genomic Comparison of Closely Related Tanacetum-Family Plants.</title>
        <authorList>
            <person name="Yamashiro T."/>
            <person name="Shiraishi A."/>
            <person name="Nakayama K."/>
            <person name="Satake H."/>
        </authorList>
    </citation>
    <scope>NUCLEOTIDE SEQUENCE</scope>
</reference>
<feature type="region of interest" description="Disordered" evidence="1">
    <location>
        <begin position="1"/>
        <end position="21"/>
    </location>
</feature>
<evidence type="ECO:0000313" key="4">
    <source>
        <dbReference type="Proteomes" id="UP001151760"/>
    </source>
</evidence>
<feature type="domain" description="Retrotransposon gag" evidence="2">
    <location>
        <begin position="91"/>
        <end position="155"/>
    </location>
</feature>
<evidence type="ECO:0000259" key="2">
    <source>
        <dbReference type="Pfam" id="PF03732"/>
    </source>
</evidence>
<accession>A0ABQ5INQ2</accession>
<protein>
    <submittedName>
        <fullName evidence="3">Retrovirus-related pol polyprotein from transposon TNT 1-94</fullName>
    </submittedName>
</protein>
<reference evidence="3" key="2">
    <citation type="submission" date="2022-01" db="EMBL/GenBank/DDBJ databases">
        <authorList>
            <person name="Yamashiro T."/>
            <person name="Shiraishi A."/>
            <person name="Satake H."/>
            <person name="Nakayama K."/>
        </authorList>
    </citation>
    <scope>NUCLEOTIDE SEQUENCE</scope>
</reference>
<proteinExistence type="predicted"/>
<organism evidence="3 4">
    <name type="scientific">Tanacetum coccineum</name>
    <dbReference type="NCBI Taxonomy" id="301880"/>
    <lineage>
        <taxon>Eukaryota</taxon>
        <taxon>Viridiplantae</taxon>
        <taxon>Streptophyta</taxon>
        <taxon>Embryophyta</taxon>
        <taxon>Tracheophyta</taxon>
        <taxon>Spermatophyta</taxon>
        <taxon>Magnoliopsida</taxon>
        <taxon>eudicotyledons</taxon>
        <taxon>Gunneridae</taxon>
        <taxon>Pentapetalae</taxon>
        <taxon>asterids</taxon>
        <taxon>campanulids</taxon>
        <taxon>Asterales</taxon>
        <taxon>Asteraceae</taxon>
        <taxon>Asteroideae</taxon>
        <taxon>Anthemideae</taxon>
        <taxon>Anthemidinae</taxon>
        <taxon>Tanacetum</taxon>
    </lineage>
</organism>
<dbReference type="Proteomes" id="UP001151760">
    <property type="component" value="Unassembled WGS sequence"/>
</dbReference>
<dbReference type="EMBL" id="BQNB010021001">
    <property type="protein sequence ID" value="GJU01839.1"/>
    <property type="molecule type" value="Genomic_DNA"/>
</dbReference>
<comment type="caution">
    <text evidence="3">The sequence shown here is derived from an EMBL/GenBank/DDBJ whole genome shotgun (WGS) entry which is preliminary data.</text>
</comment>
<keyword evidence="4" id="KW-1185">Reference proteome</keyword>
<sequence length="306" mass="35005">MANILEDIQSVGSDTRPPMLDRSDFASWQQRIRLYCMGKDNGENIIKSIDEGPFKMGKFKETLAEGVEGALHLGPERDRVVADLTPEEKDRYKADIRSELMKDDRESQLHDEFKHFRQNKRETIHEYYDRFTKLINDMRNIKMTMPKMQLNSKFVNNMLLEWGRFVTVVKLNRGLKESNYDQLYAYLKQHEAHATKNKMMFEKFTQHSIDPLALMSNVSPPQGQGNNARGAVAAGNGAVQTELATQILDKMLLMQAHENGVVLDEEQLLFIAGGQDNAVDADVDERPCNTPKLRYAAKYNNWGATS</sequence>
<dbReference type="InterPro" id="IPR005162">
    <property type="entry name" value="Retrotrans_gag_dom"/>
</dbReference>
<name>A0ABQ5INQ2_9ASTR</name>
<dbReference type="Pfam" id="PF03732">
    <property type="entry name" value="Retrotrans_gag"/>
    <property type="match status" value="1"/>
</dbReference>
<evidence type="ECO:0000313" key="3">
    <source>
        <dbReference type="EMBL" id="GJU01839.1"/>
    </source>
</evidence>
<evidence type="ECO:0000256" key="1">
    <source>
        <dbReference type="SAM" id="MobiDB-lite"/>
    </source>
</evidence>
<gene>
    <name evidence="3" type="ORF">Tco_1112177</name>
</gene>